<name>A0A1V4ETP0_9BACL</name>
<dbReference type="EMBL" id="MWPS01000021">
    <property type="protein sequence ID" value="OPG16200.1"/>
    <property type="molecule type" value="Genomic_DNA"/>
</dbReference>
<dbReference type="Pfam" id="PF00156">
    <property type="entry name" value="Pribosyltran"/>
    <property type="match status" value="1"/>
</dbReference>
<keyword evidence="13" id="KW-1185">Reference proteome</keyword>
<dbReference type="InterPro" id="IPR029057">
    <property type="entry name" value="PRTase-like"/>
</dbReference>
<evidence type="ECO:0000256" key="7">
    <source>
        <dbReference type="ARBA" id="ARBA00053556"/>
    </source>
</evidence>
<gene>
    <name evidence="10" type="primary">pyrR</name>
    <name evidence="12" type="ORF">B2M26_07760</name>
</gene>
<evidence type="ECO:0000256" key="3">
    <source>
        <dbReference type="ARBA" id="ARBA00022676"/>
    </source>
</evidence>
<dbReference type="GO" id="GO:0003723">
    <property type="term" value="F:RNA binding"/>
    <property type="evidence" value="ECO:0007669"/>
    <property type="project" value="UniProtKB-UniRule"/>
</dbReference>
<dbReference type="SUPFAM" id="SSF53271">
    <property type="entry name" value="PRTase-like"/>
    <property type="match status" value="1"/>
</dbReference>
<evidence type="ECO:0000256" key="5">
    <source>
        <dbReference type="ARBA" id="ARBA00023015"/>
    </source>
</evidence>
<evidence type="ECO:0000256" key="2">
    <source>
        <dbReference type="ARBA" id="ARBA00022472"/>
    </source>
</evidence>
<comment type="function">
    <text evidence="7 10">Regulates transcriptional attenuation of the pyrimidine nucleotide (pyr) operon by binding in a uridine-dependent manner to specific sites on pyr mRNA. This disrupts an antiterminator hairpin in the RNA and favors formation of a downstream transcription terminator, leading to a reduced expression of downstream genes.</text>
</comment>
<dbReference type="EC" id="2.4.2.9" evidence="10"/>
<protein>
    <recommendedName>
        <fullName evidence="10">Bifunctional protein PyrR</fullName>
    </recommendedName>
    <domain>
        <recommendedName>
            <fullName evidence="10">Pyrimidine operon regulatory protein</fullName>
        </recommendedName>
    </domain>
    <domain>
        <recommendedName>
            <fullName evidence="10">Uracil phosphoribosyltransferase</fullName>
            <shortName evidence="10">UPRTase</shortName>
            <ecNumber evidence="10">2.4.2.9</ecNumber>
        </recommendedName>
    </domain>
</protein>
<sequence length="224" mass="24873">MNSACSCRCAHLPAGEHFFVERVSTVVQSVSLLDEQAIRRALTRIAHEVVEKTEDDWPLAIVGIMRKGLPLARRLAERIEAIEKRKVNVYSLDVTAYRDDQKQREGATAFAASGSFEPSALAGVPELGRSRVLLVDDVLYTGRTVRAALDALLSHARPPVIQLAVLIDRGHRELPIRPDYVGKNIPTARSERVLVRLREFDSEEQVILLKQTDARAEVSGGVMK</sequence>
<dbReference type="PANTHER" id="PTHR11608">
    <property type="entry name" value="BIFUNCTIONAL PROTEIN PYRR"/>
    <property type="match status" value="1"/>
</dbReference>
<evidence type="ECO:0000256" key="8">
    <source>
        <dbReference type="ARBA" id="ARBA00056018"/>
    </source>
</evidence>
<comment type="catalytic activity">
    <reaction evidence="10">
        <text>UMP + diphosphate = 5-phospho-alpha-D-ribose 1-diphosphate + uracil</text>
        <dbReference type="Rhea" id="RHEA:13017"/>
        <dbReference type="ChEBI" id="CHEBI:17568"/>
        <dbReference type="ChEBI" id="CHEBI:33019"/>
        <dbReference type="ChEBI" id="CHEBI:57865"/>
        <dbReference type="ChEBI" id="CHEBI:58017"/>
        <dbReference type="EC" id="2.4.2.9"/>
    </reaction>
</comment>
<evidence type="ECO:0000256" key="4">
    <source>
        <dbReference type="ARBA" id="ARBA00022679"/>
    </source>
</evidence>
<evidence type="ECO:0000313" key="12">
    <source>
        <dbReference type="EMBL" id="OPG16200.1"/>
    </source>
</evidence>
<evidence type="ECO:0000313" key="13">
    <source>
        <dbReference type="Proteomes" id="UP000190229"/>
    </source>
</evidence>
<dbReference type="PANTHER" id="PTHR11608:SF0">
    <property type="entry name" value="BIFUNCTIONAL PROTEIN PYRR"/>
    <property type="match status" value="1"/>
</dbReference>
<dbReference type="InterPro" id="IPR000836">
    <property type="entry name" value="PRTase_dom"/>
</dbReference>
<dbReference type="InterPro" id="IPR023050">
    <property type="entry name" value="PyrR"/>
</dbReference>
<keyword evidence="2 10" id="KW-0806">Transcription termination</keyword>
<dbReference type="GO" id="GO:0006353">
    <property type="term" value="P:DNA-templated transcription termination"/>
    <property type="evidence" value="ECO:0007669"/>
    <property type="project" value="UniProtKB-UniRule"/>
</dbReference>
<dbReference type="FunFam" id="3.40.50.2020:FF:000020">
    <property type="entry name" value="Bifunctional protein PyrR"/>
    <property type="match status" value="1"/>
</dbReference>
<dbReference type="OrthoDB" id="9802227at2"/>
<feature type="domain" description="Phosphoribosyltransferase" evidence="11">
    <location>
        <begin position="31"/>
        <end position="186"/>
    </location>
</feature>
<evidence type="ECO:0000256" key="6">
    <source>
        <dbReference type="ARBA" id="ARBA00023163"/>
    </source>
</evidence>
<proteinExistence type="inferred from homology"/>
<dbReference type="AlphaFoldDB" id="A0A1V4ETP0"/>
<evidence type="ECO:0000256" key="1">
    <source>
        <dbReference type="ARBA" id="ARBA00005565"/>
    </source>
</evidence>
<reference evidence="12 13" key="1">
    <citation type="submission" date="2017-02" db="EMBL/GenBank/DDBJ databases">
        <title>Draft genome of Acidibacillus ferrooxidans Huett2.</title>
        <authorList>
            <person name="Schopf S."/>
        </authorList>
    </citation>
    <scope>NUCLEOTIDE SEQUENCE [LARGE SCALE GENOMIC DNA]</scope>
    <source>
        <strain evidence="12 13">Huett2</strain>
    </source>
</reference>
<dbReference type="Proteomes" id="UP000190229">
    <property type="component" value="Unassembled WGS sequence"/>
</dbReference>
<dbReference type="Gene3D" id="3.40.50.2020">
    <property type="match status" value="1"/>
</dbReference>
<evidence type="ECO:0000256" key="9">
    <source>
        <dbReference type="ARBA" id="ARBA00063792"/>
    </source>
</evidence>
<dbReference type="NCBIfam" id="NF003549">
    <property type="entry name" value="PRK05205.1-5"/>
    <property type="match status" value="1"/>
</dbReference>
<dbReference type="CDD" id="cd06223">
    <property type="entry name" value="PRTases_typeI"/>
    <property type="match status" value="1"/>
</dbReference>
<keyword evidence="10" id="KW-0694">RNA-binding</keyword>
<dbReference type="GO" id="GO:0004845">
    <property type="term" value="F:uracil phosphoribosyltransferase activity"/>
    <property type="evidence" value="ECO:0007669"/>
    <property type="project" value="UniProtKB-UniRule"/>
</dbReference>
<evidence type="ECO:0000256" key="10">
    <source>
        <dbReference type="HAMAP-Rule" id="MF_01219"/>
    </source>
</evidence>
<dbReference type="HAMAP" id="MF_01219">
    <property type="entry name" value="PyrR"/>
    <property type="match status" value="1"/>
</dbReference>
<keyword evidence="4 10" id="KW-0808">Transferase</keyword>
<dbReference type="InterPro" id="IPR050137">
    <property type="entry name" value="PyrR_bifunctional"/>
</dbReference>
<comment type="similarity">
    <text evidence="1 10">Belongs to the purine/pyrimidine phosphoribosyltransferase family. PyrR subfamily.</text>
</comment>
<comment type="subunit">
    <text evidence="9 10">Homodimer and homohexamer; in equilibrium.</text>
</comment>
<accession>A0A1V4ETP0</accession>
<comment type="caution">
    <text evidence="12">The sequence shown here is derived from an EMBL/GenBank/DDBJ whole genome shotgun (WGS) entry which is preliminary data.</text>
</comment>
<keyword evidence="3 10" id="KW-0328">Glycosyltransferase</keyword>
<comment type="function">
    <text evidence="8 10">Also displays a weak uracil phosphoribosyltransferase activity which is not physiologically significant.</text>
</comment>
<keyword evidence="6 10" id="KW-0804">Transcription</keyword>
<organism evidence="12 13">
    <name type="scientific">Ferroacidibacillus organovorans</name>
    <dbReference type="NCBI Taxonomy" id="1765683"/>
    <lineage>
        <taxon>Bacteria</taxon>
        <taxon>Bacillati</taxon>
        <taxon>Bacillota</taxon>
        <taxon>Bacilli</taxon>
        <taxon>Bacillales</taxon>
        <taxon>Alicyclobacillaceae</taxon>
        <taxon>Ferroacidibacillus</taxon>
    </lineage>
</organism>
<keyword evidence="5 10" id="KW-0805">Transcription regulation</keyword>
<evidence type="ECO:0000259" key="11">
    <source>
        <dbReference type="Pfam" id="PF00156"/>
    </source>
</evidence>
<feature type="short sequence motif" description="PRPP-binding" evidence="10">
    <location>
        <begin position="132"/>
        <end position="144"/>
    </location>
</feature>